<dbReference type="GO" id="GO:1990542">
    <property type="term" value="P:mitochondrial transmembrane transport"/>
    <property type="evidence" value="ECO:0007669"/>
    <property type="project" value="InterPro"/>
</dbReference>
<keyword evidence="4 10" id="KW-0812">Transmembrane</keyword>
<dbReference type="PROSITE" id="PS50920">
    <property type="entry name" value="SOLCAR"/>
    <property type="match status" value="3"/>
</dbReference>
<reference evidence="13" key="1">
    <citation type="submission" date="2022-07" db="EMBL/GenBank/DDBJ databases">
        <title>Phylogenomic reconstructions and comparative analyses of Kickxellomycotina fungi.</title>
        <authorList>
            <person name="Reynolds N.K."/>
            <person name="Stajich J.E."/>
            <person name="Barry K."/>
            <person name="Grigoriev I.V."/>
            <person name="Crous P."/>
            <person name="Smith M.E."/>
        </authorList>
    </citation>
    <scope>NUCLEOTIDE SEQUENCE</scope>
    <source>
        <strain evidence="13">RSA 861</strain>
    </source>
</reference>
<dbReference type="GO" id="GO:0005743">
    <property type="term" value="C:mitochondrial inner membrane"/>
    <property type="evidence" value="ECO:0007669"/>
    <property type="project" value="UniProtKB-SubCell"/>
</dbReference>
<protein>
    <submittedName>
        <fullName evidence="13">Carrier protein, mitochondrial</fullName>
    </submittedName>
</protein>
<dbReference type="Pfam" id="PF00153">
    <property type="entry name" value="Mito_carr"/>
    <property type="match status" value="4"/>
</dbReference>
<sequence length="437" mass="47768">MPSTLPDALSGDRTEQPLTTPYDETMAVPDVMVSPYERMVSACLGAFLTSLLTTPLDLVKIRLQSQHTQPTPANYIHWTARYPTPALASSATCTIEACFCTTPTRQAPSFFSVRSVSPAYVAPWHYHAGAVVTATDFPPRRGHGPATLVPSTASSRAAAQALPSRQHLTGTLDGIAKIFRHEGVTGLWRGLSPTLLMSVPTTVIYFVGYDHLREYLGTHLRHRPDLDAYAPFAAGAVARALSVSVISPLELVRTRMQSSASHSLPVVLRGLLTMTRSLGATSLWRGLAPTLWRDVPFSAIYWTSYEFLRHRFTHHFYRGNAMGLSQSENFRVSFLSGALSGMLAATVTIPFDVAKTRRQIDLAIGHPAGQSTPTIAINSRTNEGTLRLMRRIAEQEGVSALYRGLTARLIKSAPACAIMISSYEVGKKFFSHRQAQA</sequence>
<dbReference type="PANTHER" id="PTHR45760">
    <property type="entry name" value="FI19922P1-RELATED"/>
    <property type="match status" value="1"/>
</dbReference>
<keyword evidence="5" id="KW-0677">Repeat</keyword>
<feature type="repeat" description="Solcar" evidence="10">
    <location>
        <begin position="328"/>
        <end position="429"/>
    </location>
</feature>
<feature type="repeat" description="Solcar" evidence="10">
    <location>
        <begin position="122"/>
        <end position="215"/>
    </location>
</feature>
<keyword evidence="6" id="KW-0999">Mitochondrion inner membrane</keyword>
<feature type="repeat" description="Solcar" evidence="10">
    <location>
        <begin position="226"/>
        <end position="311"/>
    </location>
</feature>
<evidence type="ECO:0000313" key="13">
    <source>
        <dbReference type="EMBL" id="KAJ1908201.1"/>
    </source>
</evidence>
<evidence type="ECO:0000256" key="4">
    <source>
        <dbReference type="ARBA" id="ARBA00022692"/>
    </source>
</evidence>
<dbReference type="InterPro" id="IPR045315">
    <property type="entry name" value="Mtm1-like"/>
</dbReference>
<keyword evidence="8" id="KW-0496">Mitochondrion</keyword>
<dbReference type="InterPro" id="IPR023395">
    <property type="entry name" value="MCP_dom_sf"/>
</dbReference>
<proteinExistence type="inferred from homology"/>
<evidence type="ECO:0000313" key="14">
    <source>
        <dbReference type="Proteomes" id="UP001150569"/>
    </source>
</evidence>
<dbReference type="SUPFAM" id="SSF103506">
    <property type="entry name" value="Mitochondrial carrier"/>
    <property type="match status" value="1"/>
</dbReference>
<keyword evidence="9 10" id="KW-0472">Membrane</keyword>
<evidence type="ECO:0000256" key="9">
    <source>
        <dbReference type="ARBA" id="ARBA00023136"/>
    </source>
</evidence>
<comment type="caution">
    <text evidence="13">The sequence shown here is derived from an EMBL/GenBank/DDBJ whole genome shotgun (WGS) entry which is preliminary data.</text>
</comment>
<dbReference type="Proteomes" id="UP001150569">
    <property type="component" value="Unassembled WGS sequence"/>
</dbReference>
<evidence type="ECO:0000256" key="5">
    <source>
        <dbReference type="ARBA" id="ARBA00022737"/>
    </source>
</evidence>
<dbReference type="PANTHER" id="PTHR45760:SF2">
    <property type="entry name" value="FI19922P1-RELATED"/>
    <property type="match status" value="1"/>
</dbReference>
<evidence type="ECO:0000256" key="3">
    <source>
        <dbReference type="ARBA" id="ARBA00022448"/>
    </source>
</evidence>
<evidence type="ECO:0000256" key="11">
    <source>
        <dbReference type="RuleBase" id="RU000488"/>
    </source>
</evidence>
<comment type="subcellular location">
    <subcellularLocation>
        <location evidence="1">Mitochondrion inner membrane</location>
        <topology evidence="1">Multi-pass membrane protein</topology>
    </subcellularLocation>
</comment>
<keyword evidence="7" id="KW-1133">Transmembrane helix</keyword>
<dbReference type="EMBL" id="JANBPT010001405">
    <property type="protein sequence ID" value="KAJ1908201.1"/>
    <property type="molecule type" value="Genomic_DNA"/>
</dbReference>
<gene>
    <name evidence="13" type="primary">MTM1_2</name>
    <name evidence="13" type="ORF">IWQ60_011721</name>
</gene>
<evidence type="ECO:0000256" key="2">
    <source>
        <dbReference type="ARBA" id="ARBA00006375"/>
    </source>
</evidence>
<accession>A0A9W8DI69</accession>
<name>A0A9W8DI69_9FUNG</name>
<keyword evidence="14" id="KW-1185">Reference proteome</keyword>
<dbReference type="AlphaFoldDB" id="A0A9W8DI69"/>
<evidence type="ECO:0000256" key="10">
    <source>
        <dbReference type="PROSITE-ProRule" id="PRU00282"/>
    </source>
</evidence>
<organism evidence="13 14">
    <name type="scientific">Tieghemiomyces parasiticus</name>
    <dbReference type="NCBI Taxonomy" id="78921"/>
    <lineage>
        <taxon>Eukaryota</taxon>
        <taxon>Fungi</taxon>
        <taxon>Fungi incertae sedis</taxon>
        <taxon>Zoopagomycota</taxon>
        <taxon>Kickxellomycotina</taxon>
        <taxon>Dimargaritomycetes</taxon>
        <taxon>Dimargaritales</taxon>
        <taxon>Dimargaritaceae</taxon>
        <taxon>Tieghemiomyces</taxon>
    </lineage>
</organism>
<comment type="similarity">
    <text evidence="2 11">Belongs to the mitochondrial carrier (TC 2.A.29) family.</text>
</comment>
<dbReference type="InterPro" id="IPR018108">
    <property type="entry name" value="MCP_transmembrane"/>
</dbReference>
<dbReference type="OrthoDB" id="1747031at2759"/>
<evidence type="ECO:0000256" key="1">
    <source>
        <dbReference type="ARBA" id="ARBA00004448"/>
    </source>
</evidence>
<feature type="region of interest" description="Disordered" evidence="12">
    <location>
        <begin position="1"/>
        <end position="23"/>
    </location>
</feature>
<evidence type="ECO:0000256" key="7">
    <source>
        <dbReference type="ARBA" id="ARBA00022989"/>
    </source>
</evidence>
<dbReference type="Gene3D" id="1.50.40.10">
    <property type="entry name" value="Mitochondrial carrier domain"/>
    <property type="match status" value="2"/>
</dbReference>
<evidence type="ECO:0000256" key="12">
    <source>
        <dbReference type="SAM" id="MobiDB-lite"/>
    </source>
</evidence>
<keyword evidence="3 11" id="KW-0813">Transport</keyword>
<evidence type="ECO:0000256" key="8">
    <source>
        <dbReference type="ARBA" id="ARBA00023128"/>
    </source>
</evidence>
<evidence type="ECO:0000256" key="6">
    <source>
        <dbReference type="ARBA" id="ARBA00022792"/>
    </source>
</evidence>